<name>A0A5J5IG77_9BACT</name>
<dbReference type="Proteomes" id="UP000326903">
    <property type="component" value="Unassembled WGS sequence"/>
</dbReference>
<gene>
    <name evidence="1" type="ORF">FW778_09635</name>
</gene>
<evidence type="ECO:0000313" key="2">
    <source>
        <dbReference type="Proteomes" id="UP000326903"/>
    </source>
</evidence>
<keyword evidence="2" id="KW-1185">Reference proteome</keyword>
<proteinExistence type="predicted"/>
<dbReference type="EMBL" id="VYQF01000002">
    <property type="protein sequence ID" value="KAA9039091.1"/>
    <property type="molecule type" value="Genomic_DNA"/>
</dbReference>
<sequence length="107" mass="12400">MKTNSTQQEILLLTGTTFSKREWSEKITGSKNNLTEKEQLEDACWNGLLPELLPEIYIHAEGDKKVFLWQIKQGKSFLDVELGDILEETEKEFSIDPYAFLRFQSLS</sequence>
<accession>A0A5J5IG77</accession>
<organism evidence="1 2">
    <name type="scientific">Ginsengibacter hankyongi</name>
    <dbReference type="NCBI Taxonomy" id="2607284"/>
    <lineage>
        <taxon>Bacteria</taxon>
        <taxon>Pseudomonadati</taxon>
        <taxon>Bacteroidota</taxon>
        <taxon>Chitinophagia</taxon>
        <taxon>Chitinophagales</taxon>
        <taxon>Chitinophagaceae</taxon>
        <taxon>Ginsengibacter</taxon>
    </lineage>
</organism>
<reference evidence="1 2" key="1">
    <citation type="submission" date="2019-09" db="EMBL/GenBank/DDBJ databases">
        <title>Draft genome sequence of Ginsengibacter sp. BR5-29.</title>
        <authorList>
            <person name="Im W.-T."/>
        </authorList>
    </citation>
    <scope>NUCLEOTIDE SEQUENCE [LARGE SCALE GENOMIC DNA]</scope>
    <source>
        <strain evidence="1 2">BR5-29</strain>
    </source>
</reference>
<comment type="caution">
    <text evidence="1">The sequence shown here is derived from an EMBL/GenBank/DDBJ whole genome shotgun (WGS) entry which is preliminary data.</text>
</comment>
<protein>
    <submittedName>
        <fullName evidence="1">Uncharacterized protein</fullName>
    </submittedName>
</protein>
<evidence type="ECO:0000313" key="1">
    <source>
        <dbReference type="EMBL" id="KAA9039091.1"/>
    </source>
</evidence>
<dbReference type="RefSeq" id="WP_150414474.1">
    <property type="nucleotide sequence ID" value="NZ_VYQF01000002.1"/>
</dbReference>
<dbReference type="AlphaFoldDB" id="A0A5J5IG77"/>